<accession>A0A239DHM6</accession>
<dbReference type="EMBL" id="FZOU01000001">
    <property type="protein sequence ID" value="SNS31431.1"/>
    <property type="molecule type" value="Genomic_DNA"/>
</dbReference>
<evidence type="ECO:0000313" key="1">
    <source>
        <dbReference type="EMBL" id="SNS31431.1"/>
    </source>
</evidence>
<sequence>MSTHGKARSTWQSTAWLLIFLCVSLVAWRLGARVDQYRPTPAGRSQSVSFFDANEGNVALLDEAGRPSRAGDETCDRLFLALPVESPGWPARVSRQDEPLLPSLNVQPVSLFSNPPPLSLA</sequence>
<reference evidence="1 2" key="1">
    <citation type="submission" date="2017-06" db="EMBL/GenBank/DDBJ databases">
        <authorList>
            <person name="Kim H.J."/>
            <person name="Triplett B.A."/>
        </authorList>
    </citation>
    <scope>NUCLEOTIDE SEQUENCE [LARGE SCALE GENOMIC DNA]</scope>
    <source>
        <strain evidence="1 2">DSM 18704</strain>
    </source>
</reference>
<protein>
    <submittedName>
        <fullName evidence="1">Uncharacterized protein</fullName>
    </submittedName>
</protein>
<evidence type="ECO:0000313" key="2">
    <source>
        <dbReference type="Proteomes" id="UP000198356"/>
    </source>
</evidence>
<name>A0A239DHM6_9BACT</name>
<gene>
    <name evidence="1" type="ORF">SAMN05421770_101457</name>
</gene>
<dbReference type="Proteomes" id="UP000198356">
    <property type="component" value="Unassembled WGS sequence"/>
</dbReference>
<proteinExistence type="predicted"/>
<keyword evidence="2" id="KW-1185">Reference proteome</keyword>
<dbReference type="AlphaFoldDB" id="A0A239DHM6"/>
<organism evidence="1 2">
    <name type="scientific">Granulicella rosea</name>
    <dbReference type="NCBI Taxonomy" id="474952"/>
    <lineage>
        <taxon>Bacteria</taxon>
        <taxon>Pseudomonadati</taxon>
        <taxon>Acidobacteriota</taxon>
        <taxon>Terriglobia</taxon>
        <taxon>Terriglobales</taxon>
        <taxon>Acidobacteriaceae</taxon>
        <taxon>Granulicella</taxon>
    </lineage>
</organism>